<evidence type="ECO:0000256" key="3">
    <source>
        <dbReference type="ARBA" id="ARBA00023004"/>
    </source>
</evidence>
<evidence type="ECO:0000313" key="8">
    <source>
        <dbReference type="Proteomes" id="UP001162480"/>
    </source>
</evidence>
<evidence type="ECO:0000259" key="6">
    <source>
        <dbReference type="PROSITE" id="PS01033"/>
    </source>
</evidence>
<dbReference type="PROSITE" id="PS01033">
    <property type="entry name" value="GLOBIN"/>
    <property type="match status" value="1"/>
</dbReference>
<dbReference type="EMBL" id="OX597839">
    <property type="protein sequence ID" value="CAI9741254.1"/>
    <property type="molecule type" value="Genomic_DNA"/>
</dbReference>
<evidence type="ECO:0000256" key="4">
    <source>
        <dbReference type="RuleBase" id="RU000356"/>
    </source>
</evidence>
<dbReference type="PANTHER" id="PTHR46458:SF2">
    <property type="entry name" value="X GLOBIN"/>
    <property type="match status" value="1"/>
</dbReference>
<sequence length="194" mass="22446">MGCFSSKSKMTGPQNSNSPQTACEDVDPLENIEDEEEPENLTEDQKKLLRKSWLILQNDIAKVGTVTFMRLFDSHPDVQNTFLPFRGLSNKDMESSAILRAHALRVMATVEKCITRLDRIDKTNVILKELGHRHIDYQVKPKYISLMGPQFMMAIKPHLESQWSEEMEEAWTHLFRIISYHMKKGLRPSKAEQI</sequence>
<dbReference type="GO" id="GO:0020037">
    <property type="term" value="F:heme binding"/>
    <property type="evidence" value="ECO:0007669"/>
    <property type="project" value="InterPro"/>
</dbReference>
<evidence type="ECO:0000313" key="7">
    <source>
        <dbReference type="EMBL" id="CAI9741254.1"/>
    </source>
</evidence>
<dbReference type="InterPro" id="IPR009050">
    <property type="entry name" value="Globin-like_sf"/>
</dbReference>
<keyword evidence="8" id="KW-1185">Reference proteome</keyword>
<dbReference type="Proteomes" id="UP001162480">
    <property type="component" value="Chromosome 26"/>
</dbReference>
<proteinExistence type="inferred from homology"/>
<dbReference type="Pfam" id="PF00042">
    <property type="entry name" value="Globin"/>
    <property type="match status" value="1"/>
</dbReference>
<dbReference type="Gene3D" id="1.10.490.10">
    <property type="entry name" value="Globins"/>
    <property type="match status" value="1"/>
</dbReference>
<name>A0AA36BWF7_OCTVU</name>
<dbReference type="InterPro" id="IPR050532">
    <property type="entry name" value="Globin-like_OT"/>
</dbReference>
<comment type="similarity">
    <text evidence="4">Belongs to the globin family.</text>
</comment>
<dbReference type="SUPFAM" id="SSF46458">
    <property type="entry name" value="Globin-like"/>
    <property type="match status" value="1"/>
</dbReference>
<protein>
    <submittedName>
        <fullName evidence="7">Neuroglobin-like isoform X2</fullName>
    </submittedName>
</protein>
<feature type="region of interest" description="Disordered" evidence="5">
    <location>
        <begin position="1"/>
        <end position="43"/>
    </location>
</feature>
<keyword evidence="4" id="KW-0813">Transport</keyword>
<keyword evidence="2" id="KW-0479">Metal-binding</keyword>
<dbReference type="GO" id="GO:0005344">
    <property type="term" value="F:oxygen carrier activity"/>
    <property type="evidence" value="ECO:0007669"/>
    <property type="project" value="UniProtKB-KW"/>
</dbReference>
<dbReference type="GO" id="GO:0046872">
    <property type="term" value="F:metal ion binding"/>
    <property type="evidence" value="ECO:0007669"/>
    <property type="project" value="UniProtKB-KW"/>
</dbReference>
<feature type="domain" description="Globin" evidence="6">
    <location>
        <begin position="40"/>
        <end position="187"/>
    </location>
</feature>
<accession>A0AA36BWF7</accession>
<evidence type="ECO:0000256" key="5">
    <source>
        <dbReference type="SAM" id="MobiDB-lite"/>
    </source>
</evidence>
<dbReference type="AlphaFoldDB" id="A0AA36BWF7"/>
<keyword evidence="1 4" id="KW-0349">Heme</keyword>
<gene>
    <name evidence="7" type="ORF">OCTVUL_1B017026</name>
</gene>
<dbReference type="InterPro" id="IPR012292">
    <property type="entry name" value="Globin/Proto"/>
</dbReference>
<evidence type="ECO:0000256" key="2">
    <source>
        <dbReference type="ARBA" id="ARBA00022723"/>
    </source>
</evidence>
<keyword evidence="4" id="KW-0561">Oxygen transport</keyword>
<feature type="compositionally biased region" description="Acidic residues" evidence="5">
    <location>
        <begin position="24"/>
        <end position="42"/>
    </location>
</feature>
<dbReference type="GO" id="GO:0019825">
    <property type="term" value="F:oxygen binding"/>
    <property type="evidence" value="ECO:0007669"/>
    <property type="project" value="InterPro"/>
</dbReference>
<evidence type="ECO:0000256" key="1">
    <source>
        <dbReference type="ARBA" id="ARBA00022617"/>
    </source>
</evidence>
<keyword evidence="3" id="KW-0408">Iron</keyword>
<feature type="compositionally biased region" description="Polar residues" evidence="5">
    <location>
        <begin position="1"/>
        <end position="21"/>
    </location>
</feature>
<reference evidence="7" key="1">
    <citation type="submission" date="2023-08" db="EMBL/GenBank/DDBJ databases">
        <authorList>
            <person name="Alioto T."/>
            <person name="Alioto T."/>
            <person name="Gomez Garrido J."/>
        </authorList>
    </citation>
    <scope>NUCLEOTIDE SEQUENCE</scope>
</reference>
<dbReference type="InterPro" id="IPR000971">
    <property type="entry name" value="Globin"/>
</dbReference>
<dbReference type="PRINTS" id="PR00188">
    <property type="entry name" value="PLANTGLOBIN"/>
</dbReference>
<dbReference type="PANTHER" id="PTHR46458">
    <property type="entry name" value="BLR2807 PROTEIN"/>
    <property type="match status" value="1"/>
</dbReference>
<organism evidence="7 8">
    <name type="scientific">Octopus vulgaris</name>
    <name type="common">Common octopus</name>
    <dbReference type="NCBI Taxonomy" id="6645"/>
    <lineage>
        <taxon>Eukaryota</taxon>
        <taxon>Metazoa</taxon>
        <taxon>Spiralia</taxon>
        <taxon>Lophotrochozoa</taxon>
        <taxon>Mollusca</taxon>
        <taxon>Cephalopoda</taxon>
        <taxon>Coleoidea</taxon>
        <taxon>Octopodiformes</taxon>
        <taxon>Octopoda</taxon>
        <taxon>Incirrata</taxon>
        <taxon>Octopodidae</taxon>
        <taxon>Octopus</taxon>
    </lineage>
</organism>